<dbReference type="Pfam" id="PF05721">
    <property type="entry name" value="PhyH"/>
    <property type="match status" value="1"/>
</dbReference>
<dbReference type="SUPFAM" id="SSF51197">
    <property type="entry name" value="Clavaminate synthase-like"/>
    <property type="match status" value="1"/>
</dbReference>
<gene>
    <name evidence="1" type="ORF">E3P86_00709</name>
</gene>
<comment type="caution">
    <text evidence="1">The sequence shown here is derived from an EMBL/GenBank/DDBJ whole genome shotgun (WGS) entry which is preliminary data.</text>
</comment>
<dbReference type="GO" id="GO:0001561">
    <property type="term" value="P:fatty acid alpha-oxidation"/>
    <property type="evidence" value="ECO:0007669"/>
    <property type="project" value="InterPro"/>
</dbReference>
<reference evidence="1 2" key="1">
    <citation type="submission" date="2019-03" db="EMBL/GenBank/DDBJ databases">
        <title>Sequencing 23 genomes of Wallemia ichthyophaga.</title>
        <authorList>
            <person name="Gostincar C."/>
        </authorList>
    </citation>
    <scope>NUCLEOTIDE SEQUENCE [LARGE SCALE GENOMIC DNA]</scope>
    <source>
        <strain evidence="1 2">EXF-6200</strain>
    </source>
</reference>
<name>A0A4T0GE19_WALIC</name>
<evidence type="ECO:0000313" key="1">
    <source>
        <dbReference type="EMBL" id="TIB40347.1"/>
    </source>
</evidence>
<evidence type="ECO:0000313" key="2">
    <source>
        <dbReference type="Proteomes" id="UP000310689"/>
    </source>
</evidence>
<organism evidence="1 2">
    <name type="scientific">Wallemia ichthyophaga</name>
    <dbReference type="NCBI Taxonomy" id="245174"/>
    <lineage>
        <taxon>Eukaryota</taxon>
        <taxon>Fungi</taxon>
        <taxon>Dikarya</taxon>
        <taxon>Basidiomycota</taxon>
        <taxon>Wallemiomycotina</taxon>
        <taxon>Wallemiomycetes</taxon>
        <taxon>Wallemiales</taxon>
        <taxon>Wallemiaceae</taxon>
        <taxon>Wallemia</taxon>
    </lineage>
</organism>
<dbReference type="Proteomes" id="UP000310689">
    <property type="component" value="Unassembled WGS sequence"/>
</dbReference>
<dbReference type="AlphaFoldDB" id="A0A4T0GE19"/>
<accession>A0A4T0GE19</accession>
<dbReference type="PANTHER" id="PTHR21308">
    <property type="entry name" value="PHYTANOYL-COA ALPHA-HYDROXYLASE"/>
    <property type="match status" value="1"/>
</dbReference>
<dbReference type="InterPro" id="IPR047128">
    <property type="entry name" value="PhyH"/>
</dbReference>
<dbReference type="EMBL" id="SPOI01000017">
    <property type="protein sequence ID" value="TIB40347.1"/>
    <property type="molecule type" value="Genomic_DNA"/>
</dbReference>
<dbReference type="PANTHER" id="PTHR21308:SF8">
    <property type="entry name" value="PHYTANOYL-COA DIOXYGENASE FAMILY PROTEIN (AFU_ORTHOLOGUE AFUA_2G09620)"/>
    <property type="match status" value="1"/>
</dbReference>
<protein>
    <recommendedName>
        <fullName evidence="3">Phytanoyl-CoA dioxygenase</fullName>
    </recommendedName>
</protein>
<sequence length="387" mass="42934">MASQRQFPKYNANALSEICSSSSISKSEVPRARDVIKSVPIYYKEDIPLVDASGIMNEWHTILKDGPGVFVVKNLSDNLDTLDRAQVAANTIIDREKLEYPARGDHFAAGGKNERIWNFFQKHAHQDPEGFVDYYSNPVLNLICEAWLGPAYALTSQLNIVLPSGAAQEPHRDFPLGFQSSEQTARYPAITQIATQLLTLQGAIAHCDMPLESGPTLLLPFSQKYDAGYSHYRNKELVEYFKAHAIAIPMSKGDSIFFNPGLHHAAGANVTSGSDSVRRSANLLQISSAFGKPMESVNRTAVVLNVWDDLKRMHAECGFSDSLDALICIAGEGYSLPTNLDLDPPPPHAHCPPSHQDVIRRGLREGWDYYRAKEELIRRENVRQASA</sequence>
<dbReference type="Gene3D" id="2.60.120.620">
    <property type="entry name" value="q2cbj1_9rhob like domain"/>
    <property type="match status" value="1"/>
</dbReference>
<proteinExistence type="predicted"/>
<dbReference type="GO" id="GO:0048244">
    <property type="term" value="F:phytanoyl-CoA dioxygenase activity"/>
    <property type="evidence" value="ECO:0007669"/>
    <property type="project" value="InterPro"/>
</dbReference>
<dbReference type="InterPro" id="IPR008775">
    <property type="entry name" value="Phytyl_CoA_dOase-like"/>
</dbReference>
<evidence type="ECO:0008006" key="3">
    <source>
        <dbReference type="Google" id="ProtNLM"/>
    </source>
</evidence>